<dbReference type="SUPFAM" id="SSF81631">
    <property type="entry name" value="PAP/OAS1 substrate-binding domain"/>
    <property type="match status" value="1"/>
</dbReference>
<dbReference type="FunCoup" id="F2U025">
    <property type="interactions" value="1851"/>
</dbReference>
<dbReference type="Gene3D" id="3.30.160.60">
    <property type="entry name" value="Classic Zinc Finger"/>
    <property type="match status" value="1"/>
</dbReference>
<dbReference type="SUPFAM" id="SSF81301">
    <property type="entry name" value="Nucleotidyltransferase"/>
    <property type="match status" value="1"/>
</dbReference>
<dbReference type="eggNOG" id="KOG2277">
    <property type="taxonomic scope" value="Eukaryota"/>
</dbReference>
<evidence type="ECO:0000313" key="4">
    <source>
        <dbReference type="Proteomes" id="UP000007799"/>
    </source>
</evidence>
<sequence length="741" mass="81331">MHKCAVCGIALSSEDQYAEHVKGKRHKRQVEIFQHREEEARRSLFVPLNAKTGNDKTVIRSAFEQHGPISRVIVDPNKGAFAIIEFASADPVTKLLSEGQHIVHDGVKFKYLPRKVQLKPVAGAKGNGDDKRRARAKPATAASSSAAHARPAKITPTKPDPIEKQTVRGTLLAVPYDFPPIAYVPPDTATPRSQEHLRKFGQQVQMVVGHLKQKPSVQATHERVLKELDTVVRACAPDGVPSVDRERPFVVAVGSLVTGLAREGSDVDVSVSAPWLTGRDGLHTLAQALRSAQHFGQVLCLPEARCPIIKAVHLTTSTPIEVSLHNRLAERNTQLVDHYMRLWPGFRTLVRAACIWFKALAVPWSSYFVTLLAIRYMQMKHEVPSLQQIAADSINVQEGCAPACEQCALEWSLRMGDDDGSQSHKRTKAQLGDSEAFVTIHEHDCMFCPHQQPSHYGLDIAADLALLGHVFLDFFDFVAAWMAVHPDIVMDIRPPGAVQSSVSREAFLQHDSAIGGAAGLVFVDPFDRTHNVARNVTARHSRVAVAGVCWLFDEWLRKSGKRFSFHTHCMYMDKIMAGVQQFCEELSFTVRDPADGEGVDSGVRGAFDAIPDMAGTSVILEAAEVTWVNRRRRRRQQQLQQQQSEAATGDGNISNTGSATMPMEHDASSPVLQVVVRVQPPYLAADCMHASEHLPTGFETWAALFKKQLLGTLKHQPVTSGSGDCEGGDKAPTPTSSTPAA</sequence>
<dbReference type="InParanoid" id="F2U025"/>
<dbReference type="Gene3D" id="3.30.460.10">
    <property type="entry name" value="Beta Polymerase, domain 2"/>
    <property type="match status" value="1"/>
</dbReference>
<gene>
    <name evidence="3" type="ORF">PTSG_01341</name>
</gene>
<dbReference type="KEGG" id="sre:PTSG_01341"/>
<dbReference type="Gene3D" id="1.10.1410.10">
    <property type="match status" value="1"/>
</dbReference>
<accession>F2U025</accession>
<dbReference type="InterPro" id="IPR013087">
    <property type="entry name" value="Znf_C2H2_type"/>
</dbReference>
<dbReference type="GeneID" id="16077911"/>
<dbReference type="OrthoDB" id="2274644at2759"/>
<dbReference type="GO" id="GO:1990817">
    <property type="term" value="F:poly(A) RNA polymerase activity"/>
    <property type="evidence" value="ECO:0007669"/>
    <property type="project" value="TreeGrafter"/>
</dbReference>
<evidence type="ECO:0000259" key="2">
    <source>
        <dbReference type="PROSITE" id="PS00028"/>
    </source>
</evidence>
<feature type="region of interest" description="Disordered" evidence="1">
    <location>
        <begin position="634"/>
        <end position="667"/>
    </location>
</feature>
<dbReference type="InterPro" id="IPR054708">
    <property type="entry name" value="MTPAP-like_central"/>
</dbReference>
<dbReference type="PANTHER" id="PTHR12271:SF127">
    <property type="entry name" value="SPECKLE TARGETED PIP5K1A-REGULATED POLY(A) POLYMERASE"/>
    <property type="match status" value="1"/>
</dbReference>
<organism evidence="4">
    <name type="scientific">Salpingoeca rosetta (strain ATCC 50818 / BSB-021)</name>
    <dbReference type="NCBI Taxonomy" id="946362"/>
    <lineage>
        <taxon>Eukaryota</taxon>
        <taxon>Choanoflagellata</taxon>
        <taxon>Craspedida</taxon>
        <taxon>Salpingoecidae</taxon>
        <taxon>Salpingoeca</taxon>
    </lineage>
</organism>
<dbReference type="GO" id="GO:0003676">
    <property type="term" value="F:nucleic acid binding"/>
    <property type="evidence" value="ECO:0007669"/>
    <property type="project" value="InterPro"/>
</dbReference>
<feature type="region of interest" description="Disordered" evidence="1">
    <location>
        <begin position="718"/>
        <end position="741"/>
    </location>
</feature>
<dbReference type="PROSITE" id="PS00028">
    <property type="entry name" value="ZINC_FINGER_C2H2_1"/>
    <property type="match status" value="1"/>
</dbReference>
<feature type="region of interest" description="Disordered" evidence="1">
    <location>
        <begin position="120"/>
        <end position="164"/>
    </location>
</feature>
<feature type="compositionally biased region" description="Low complexity" evidence="1">
    <location>
        <begin position="137"/>
        <end position="153"/>
    </location>
</feature>
<protein>
    <recommendedName>
        <fullName evidence="2">C2H2-type domain-containing protein</fullName>
    </recommendedName>
</protein>
<dbReference type="PANTHER" id="PTHR12271">
    <property type="entry name" value="POLY A POLYMERASE CID PAP -RELATED"/>
    <property type="match status" value="1"/>
</dbReference>
<dbReference type="Gene3D" id="3.30.70.330">
    <property type="match status" value="1"/>
</dbReference>
<dbReference type="GO" id="GO:0031123">
    <property type="term" value="P:RNA 3'-end processing"/>
    <property type="evidence" value="ECO:0007669"/>
    <property type="project" value="TreeGrafter"/>
</dbReference>
<dbReference type="SUPFAM" id="SSF57667">
    <property type="entry name" value="beta-beta-alpha zinc fingers"/>
    <property type="match status" value="1"/>
</dbReference>
<dbReference type="InterPro" id="IPR012677">
    <property type="entry name" value="Nucleotide-bd_a/b_plait_sf"/>
</dbReference>
<name>F2U025_SALR5</name>
<dbReference type="InterPro" id="IPR035979">
    <property type="entry name" value="RBD_domain_sf"/>
</dbReference>
<evidence type="ECO:0000313" key="3">
    <source>
        <dbReference type="EMBL" id="EGD80753.1"/>
    </source>
</evidence>
<dbReference type="InterPro" id="IPR043519">
    <property type="entry name" value="NT_sf"/>
</dbReference>
<evidence type="ECO:0000256" key="1">
    <source>
        <dbReference type="SAM" id="MobiDB-lite"/>
    </source>
</evidence>
<dbReference type="Pfam" id="PF22600">
    <property type="entry name" value="MTPAP-like_central"/>
    <property type="match status" value="1"/>
</dbReference>
<dbReference type="RefSeq" id="XP_004997314.1">
    <property type="nucleotide sequence ID" value="XM_004997257.1"/>
</dbReference>
<dbReference type="EMBL" id="GL832958">
    <property type="protein sequence ID" value="EGD80753.1"/>
    <property type="molecule type" value="Genomic_DNA"/>
</dbReference>
<dbReference type="Proteomes" id="UP000007799">
    <property type="component" value="Unassembled WGS sequence"/>
</dbReference>
<dbReference type="SUPFAM" id="SSF54928">
    <property type="entry name" value="RNA-binding domain, RBD"/>
    <property type="match status" value="1"/>
</dbReference>
<keyword evidence="4" id="KW-1185">Reference proteome</keyword>
<dbReference type="AlphaFoldDB" id="F2U025"/>
<feature type="domain" description="C2H2-type" evidence="2">
    <location>
        <begin position="4"/>
        <end position="26"/>
    </location>
</feature>
<dbReference type="Pfam" id="PF12874">
    <property type="entry name" value="zf-met"/>
    <property type="match status" value="1"/>
</dbReference>
<dbReference type="STRING" id="946362.F2U025"/>
<dbReference type="InterPro" id="IPR036236">
    <property type="entry name" value="Znf_C2H2_sf"/>
</dbReference>
<reference evidence="3" key="1">
    <citation type="submission" date="2009-08" db="EMBL/GenBank/DDBJ databases">
        <title>Annotation of Salpingoeca rosetta.</title>
        <authorList>
            <consortium name="The Broad Institute Genome Sequencing Platform"/>
            <person name="Russ C."/>
            <person name="Cuomo C."/>
            <person name="Burger G."/>
            <person name="Gray M.W."/>
            <person name="Holland P.W.H."/>
            <person name="King N."/>
            <person name="Lang F.B.F."/>
            <person name="Roger A.J."/>
            <person name="Ruiz-Trillo I."/>
            <person name="Young S.K."/>
            <person name="Zeng Q."/>
            <person name="Gargeya S."/>
            <person name="Alvarado L."/>
            <person name="Berlin A."/>
            <person name="Chapman S.B."/>
            <person name="Chen Z."/>
            <person name="Freedman E."/>
            <person name="Gellesch M."/>
            <person name="Goldberg J."/>
            <person name="Griggs A."/>
            <person name="Gujja S."/>
            <person name="Heilman E."/>
            <person name="Heiman D."/>
            <person name="Howarth C."/>
            <person name="Mehta T."/>
            <person name="Neiman D."/>
            <person name="Pearson M."/>
            <person name="Roberts A."/>
            <person name="Saif S."/>
            <person name="Shea T."/>
            <person name="Shenoy N."/>
            <person name="Sisk P."/>
            <person name="Stolte C."/>
            <person name="Sykes S."/>
            <person name="White J."/>
            <person name="Yandava C."/>
            <person name="Haas B."/>
            <person name="Nusbaum C."/>
            <person name="Birren B."/>
        </authorList>
    </citation>
    <scope>NUCLEOTIDE SEQUENCE [LARGE SCALE GENOMIC DNA]</scope>
    <source>
        <strain evidence="3">ATCC 50818</strain>
    </source>
</reference>
<dbReference type="CDD" id="cd05402">
    <property type="entry name" value="NT_PAP_TUTase"/>
    <property type="match status" value="1"/>
</dbReference>
<proteinExistence type="predicted"/>